<dbReference type="InterPro" id="IPR050630">
    <property type="entry name" value="WD_repeat_EMAP"/>
</dbReference>
<proteinExistence type="predicted"/>
<organism evidence="4 5">
    <name type="scientific">Streblomastix strix</name>
    <dbReference type="NCBI Taxonomy" id="222440"/>
    <lineage>
        <taxon>Eukaryota</taxon>
        <taxon>Metamonada</taxon>
        <taxon>Preaxostyla</taxon>
        <taxon>Oxymonadida</taxon>
        <taxon>Streblomastigidae</taxon>
        <taxon>Streblomastix</taxon>
    </lineage>
</organism>
<evidence type="ECO:0000256" key="1">
    <source>
        <dbReference type="ARBA" id="ARBA00022574"/>
    </source>
</evidence>
<comment type="caution">
    <text evidence="4">The sequence shown here is derived from an EMBL/GenBank/DDBJ whole genome shotgun (WGS) entry which is preliminary data.</text>
</comment>
<feature type="repeat" description="WD" evidence="3">
    <location>
        <begin position="650"/>
        <end position="685"/>
    </location>
</feature>
<evidence type="ECO:0000313" key="4">
    <source>
        <dbReference type="EMBL" id="KAA6402363.1"/>
    </source>
</evidence>
<keyword evidence="2" id="KW-0677">Repeat</keyword>
<dbReference type="PANTHER" id="PTHR13720">
    <property type="entry name" value="WD-40 REPEAT PROTEIN"/>
    <property type="match status" value="1"/>
</dbReference>
<dbReference type="PROSITE" id="PS50294">
    <property type="entry name" value="WD_REPEATS_REGION"/>
    <property type="match status" value="2"/>
</dbReference>
<dbReference type="AlphaFoldDB" id="A0A5J4X5T1"/>
<dbReference type="Proteomes" id="UP000324800">
    <property type="component" value="Unassembled WGS sequence"/>
</dbReference>
<gene>
    <name evidence="4" type="ORF">EZS28_002114</name>
</gene>
<dbReference type="GO" id="GO:0005929">
    <property type="term" value="C:cilium"/>
    <property type="evidence" value="ECO:0007669"/>
    <property type="project" value="UniProtKB-ARBA"/>
</dbReference>
<dbReference type="PROSITE" id="PS50082">
    <property type="entry name" value="WD_REPEATS_2"/>
    <property type="match status" value="3"/>
</dbReference>
<reference evidence="4 5" key="1">
    <citation type="submission" date="2019-03" db="EMBL/GenBank/DDBJ databases">
        <title>Single cell metagenomics reveals metabolic interactions within the superorganism composed of flagellate Streblomastix strix and complex community of Bacteroidetes bacteria on its surface.</title>
        <authorList>
            <person name="Treitli S.C."/>
            <person name="Kolisko M."/>
            <person name="Husnik F."/>
            <person name="Keeling P."/>
            <person name="Hampl V."/>
        </authorList>
    </citation>
    <scope>NUCLEOTIDE SEQUENCE [LARGE SCALE GENOMIC DNA]</scope>
    <source>
        <strain evidence="4">ST1C</strain>
    </source>
</reference>
<dbReference type="Pfam" id="PF00400">
    <property type="entry name" value="WD40"/>
    <property type="match status" value="5"/>
</dbReference>
<evidence type="ECO:0000313" key="5">
    <source>
        <dbReference type="Proteomes" id="UP000324800"/>
    </source>
</evidence>
<feature type="repeat" description="WD" evidence="3">
    <location>
        <begin position="102"/>
        <end position="143"/>
    </location>
</feature>
<dbReference type="EMBL" id="SNRW01000247">
    <property type="protein sequence ID" value="KAA6402363.1"/>
    <property type="molecule type" value="Genomic_DNA"/>
</dbReference>
<protein>
    <submittedName>
        <fullName evidence="4">Putative WD repeat protein</fullName>
    </submittedName>
</protein>
<dbReference type="SMART" id="SM00320">
    <property type="entry name" value="WD40"/>
    <property type="match status" value="8"/>
</dbReference>
<sequence>MKATKGEEALQLEHVIGGRRILYGHPSQYNLIVHAVGSVCVISDLKDPNKQTYLRKHSEFITSIAVSENFIATGQVGNRGERYPSAPVCVWNIKNHQLQYLFEKHITGVTSLCFSPDEHFLVSGGDDSHVCIWDLKTGKILSYFKANHPVTAVAIQVIQAGNTQPLQVGRGMATFSKGTFPTYRLFAASGDKFQCMDVAFDVSSQSYMLGKSESAGMPSLGFYRGYPACSVIGDEIFSGTDSGEIVVYSIAHKVYRMHKRVCSGAVLSFAGGKMTPDQFEVVVGGNHGALVFVEGRDTNYLIKDAIDLPCEGDVTCISKSENESFLVQTSKGILYRVARSPEHKGAYVPKVILSSSPLLIHSISTHPTDKEIFSCATSTHSSIWDLNSYQMLANFPATGNSEVTALKMGIVPFRQGKEGGGSGGVLVQTEAVLTGHKDGNVVVLDASKGEVLWKINAHRGATTAIDAGQGLVITGGEDGVVRCWSGRTQENLSEFREHNKPVSTVLIDNTNSRLAHSCSIDKTVATYDLQEEKKVSAHISYNELFKSMTQRPDGEKELITGSSTGQISVWDYDAPDAVFTFSTGVPINSVAISPSGKYLAAATENGDANVYDLRNFKIVLPPASVLRAIRSAPKPTLAPPILTPSFTSGGLGHSAPARAIVWSQDEKQIISVGEDCGIFIWNFYA</sequence>
<evidence type="ECO:0000256" key="2">
    <source>
        <dbReference type="ARBA" id="ARBA00022737"/>
    </source>
</evidence>
<dbReference type="InterPro" id="IPR001680">
    <property type="entry name" value="WD40_rpt"/>
</dbReference>
<dbReference type="PROSITE" id="PS00678">
    <property type="entry name" value="WD_REPEATS_1"/>
    <property type="match status" value="2"/>
</dbReference>
<feature type="repeat" description="WD" evidence="3">
    <location>
        <begin position="455"/>
        <end position="494"/>
    </location>
</feature>
<dbReference type="PANTHER" id="PTHR13720:SF53">
    <property type="entry name" value="ANAPHASE-PROMOTING COMPLEX SUBUNIT 4 WD40 DOMAIN-CONTAINING PROTEIN"/>
    <property type="match status" value="1"/>
</dbReference>
<dbReference type="Gene3D" id="2.130.10.10">
    <property type="entry name" value="YVTN repeat-like/Quinoprotein amine dehydrogenase"/>
    <property type="match status" value="2"/>
</dbReference>
<dbReference type="InterPro" id="IPR036322">
    <property type="entry name" value="WD40_repeat_dom_sf"/>
</dbReference>
<name>A0A5J4X5T1_9EUKA</name>
<dbReference type="SUPFAM" id="SSF50978">
    <property type="entry name" value="WD40 repeat-like"/>
    <property type="match status" value="2"/>
</dbReference>
<dbReference type="InterPro" id="IPR019775">
    <property type="entry name" value="WD40_repeat_CS"/>
</dbReference>
<keyword evidence="1 3" id="KW-0853">WD repeat</keyword>
<dbReference type="OrthoDB" id="10264376at2759"/>
<evidence type="ECO:0000256" key="3">
    <source>
        <dbReference type="PROSITE-ProRule" id="PRU00221"/>
    </source>
</evidence>
<dbReference type="InterPro" id="IPR015943">
    <property type="entry name" value="WD40/YVTN_repeat-like_dom_sf"/>
</dbReference>
<accession>A0A5J4X5T1</accession>